<dbReference type="SUPFAM" id="SSF74731">
    <property type="entry name" value="Ribosomal protein L20"/>
    <property type="match status" value="1"/>
</dbReference>
<evidence type="ECO:0000256" key="2">
    <source>
        <dbReference type="ARBA" id="ARBA00022980"/>
    </source>
</evidence>
<accession>A0AAD2CI90</accession>
<evidence type="ECO:0000256" key="1">
    <source>
        <dbReference type="ARBA" id="ARBA00007698"/>
    </source>
</evidence>
<keyword evidence="6" id="KW-1185">Reference proteome</keyword>
<dbReference type="EMBL" id="CAKOGP040000391">
    <property type="protein sequence ID" value="CAJ1934821.1"/>
    <property type="molecule type" value="Genomic_DNA"/>
</dbReference>
<comment type="caution">
    <text evidence="5">The sequence shown here is derived from an EMBL/GenBank/DDBJ whole genome shotgun (WGS) entry which is preliminary data.</text>
</comment>
<keyword evidence="3 4" id="KW-0687">Ribonucleoprotein</keyword>
<dbReference type="Pfam" id="PF00453">
    <property type="entry name" value="Ribosomal_L20"/>
    <property type="match status" value="1"/>
</dbReference>
<organism evidence="5 6">
    <name type="scientific">Cylindrotheca closterium</name>
    <dbReference type="NCBI Taxonomy" id="2856"/>
    <lineage>
        <taxon>Eukaryota</taxon>
        <taxon>Sar</taxon>
        <taxon>Stramenopiles</taxon>
        <taxon>Ochrophyta</taxon>
        <taxon>Bacillariophyta</taxon>
        <taxon>Bacillariophyceae</taxon>
        <taxon>Bacillariophycidae</taxon>
        <taxon>Bacillariales</taxon>
        <taxon>Bacillariaceae</taxon>
        <taxon>Cylindrotheca</taxon>
    </lineage>
</organism>
<dbReference type="GO" id="GO:0003735">
    <property type="term" value="F:structural constituent of ribosome"/>
    <property type="evidence" value="ECO:0007669"/>
    <property type="project" value="InterPro"/>
</dbReference>
<dbReference type="FunFam" id="1.10.1900.20:FF:000001">
    <property type="entry name" value="50S ribosomal protein L20"/>
    <property type="match status" value="1"/>
</dbReference>
<evidence type="ECO:0000256" key="3">
    <source>
        <dbReference type="ARBA" id="ARBA00023274"/>
    </source>
</evidence>
<dbReference type="CDD" id="cd07026">
    <property type="entry name" value="Ribosomal_L20"/>
    <property type="match status" value="1"/>
</dbReference>
<proteinExistence type="inferred from homology"/>
<dbReference type="GO" id="GO:0005840">
    <property type="term" value="C:ribosome"/>
    <property type="evidence" value="ECO:0007669"/>
    <property type="project" value="UniProtKB-KW"/>
</dbReference>
<dbReference type="AlphaFoldDB" id="A0AAD2CI90"/>
<dbReference type="InterPro" id="IPR035566">
    <property type="entry name" value="Ribosomal_protein_bL20_C"/>
</dbReference>
<dbReference type="InterPro" id="IPR005813">
    <property type="entry name" value="Ribosomal_bL20"/>
</dbReference>
<evidence type="ECO:0000313" key="6">
    <source>
        <dbReference type="Proteomes" id="UP001295423"/>
    </source>
</evidence>
<dbReference type="Gene3D" id="1.10.1900.20">
    <property type="entry name" value="Ribosomal protein L20"/>
    <property type="match status" value="1"/>
</dbReference>
<evidence type="ECO:0008006" key="7">
    <source>
        <dbReference type="Google" id="ProtNLM"/>
    </source>
</evidence>
<name>A0AAD2CI90_9STRA</name>
<reference evidence="5" key="1">
    <citation type="submission" date="2023-08" db="EMBL/GenBank/DDBJ databases">
        <authorList>
            <person name="Audoor S."/>
            <person name="Bilcke G."/>
        </authorList>
    </citation>
    <scope>NUCLEOTIDE SEQUENCE</scope>
</reference>
<comment type="similarity">
    <text evidence="1 4">Belongs to the bacterial ribosomal protein bL20 family.</text>
</comment>
<evidence type="ECO:0000256" key="4">
    <source>
        <dbReference type="RuleBase" id="RU000561"/>
    </source>
</evidence>
<dbReference type="PANTHER" id="PTHR10986">
    <property type="entry name" value="39S RIBOSOMAL PROTEIN L20"/>
    <property type="match status" value="1"/>
</dbReference>
<dbReference type="NCBIfam" id="TIGR01032">
    <property type="entry name" value="rplT_bact"/>
    <property type="match status" value="1"/>
</dbReference>
<keyword evidence="2 4" id="KW-0689">Ribosomal protein</keyword>
<protein>
    <recommendedName>
        <fullName evidence="7">50S ribosomal protein L20</fullName>
    </recommendedName>
</protein>
<dbReference type="HAMAP" id="MF_00382">
    <property type="entry name" value="Ribosomal_bL20"/>
    <property type="match status" value="1"/>
</dbReference>
<dbReference type="PRINTS" id="PR00062">
    <property type="entry name" value="RIBOSOMALL20"/>
</dbReference>
<gene>
    <name evidence="5" type="ORF">CYCCA115_LOCUS4158</name>
</gene>
<dbReference type="GO" id="GO:0019843">
    <property type="term" value="F:rRNA binding"/>
    <property type="evidence" value="ECO:0007669"/>
    <property type="project" value="InterPro"/>
</dbReference>
<sequence>MSFASISRGLGRFALNNANTVQSLAPYVIGSTALGARTFASKKKKNLLKHAKGFRGRSKNCFRVAIRRVHKSWQYSYRDRRRKKREWHKLWIQRISAGVRQYSWRYSEFFNHYRKSDLQMDRKILAELAANEPFAFRSVLQVVEHQKMSK</sequence>
<dbReference type="Proteomes" id="UP001295423">
    <property type="component" value="Unassembled WGS sequence"/>
</dbReference>
<dbReference type="GO" id="GO:0006412">
    <property type="term" value="P:translation"/>
    <property type="evidence" value="ECO:0007669"/>
    <property type="project" value="InterPro"/>
</dbReference>
<dbReference type="Gene3D" id="6.10.160.10">
    <property type="match status" value="1"/>
</dbReference>
<dbReference type="GO" id="GO:1990904">
    <property type="term" value="C:ribonucleoprotein complex"/>
    <property type="evidence" value="ECO:0007669"/>
    <property type="project" value="UniProtKB-KW"/>
</dbReference>
<evidence type="ECO:0000313" key="5">
    <source>
        <dbReference type="EMBL" id="CAJ1934821.1"/>
    </source>
</evidence>